<dbReference type="Proteomes" id="UP000292859">
    <property type="component" value="Unassembled WGS sequence"/>
</dbReference>
<dbReference type="AlphaFoldDB" id="A0A238Y8U6"/>
<accession>A0A238Y8U6</accession>
<proteinExistence type="predicted"/>
<protein>
    <submittedName>
        <fullName evidence="4">DUF927 domain-containing protein</fullName>
    </submittedName>
</protein>
<feature type="domain" description="DUF927" evidence="2">
    <location>
        <begin position="103"/>
        <end position="284"/>
    </location>
</feature>
<evidence type="ECO:0000259" key="2">
    <source>
        <dbReference type="Pfam" id="PF06048"/>
    </source>
</evidence>
<evidence type="ECO:0000313" key="3">
    <source>
        <dbReference type="EMBL" id="SNR67450.1"/>
    </source>
</evidence>
<reference evidence="3" key="1">
    <citation type="submission" date="2017-06" db="EMBL/GenBank/DDBJ databases">
        <authorList>
            <person name="Kim H.J."/>
            <person name="Triplett B.A."/>
        </authorList>
    </citation>
    <scope>NUCLEOTIDE SEQUENCE [LARGE SCALE GENOMIC DNA]</scope>
    <source>
        <strain evidence="3">DSM 26170</strain>
    </source>
</reference>
<dbReference type="RefSeq" id="WP_089389152.1">
    <property type="nucleotide sequence ID" value="NZ_FZNM01000016.1"/>
</dbReference>
<organism evidence="3 5">
    <name type="scientific">Paracoccus sediminis</name>
    <dbReference type="NCBI Taxonomy" id="1214787"/>
    <lineage>
        <taxon>Bacteria</taxon>
        <taxon>Pseudomonadati</taxon>
        <taxon>Pseudomonadota</taxon>
        <taxon>Alphaproteobacteria</taxon>
        <taxon>Rhodobacterales</taxon>
        <taxon>Paracoccaceae</taxon>
        <taxon>Paracoccus</taxon>
    </lineage>
</organism>
<dbReference type="EMBL" id="SIRL01000015">
    <property type="protein sequence ID" value="TBN47005.1"/>
    <property type="molecule type" value="Genomic_DNA"/>
</dbReference>
<dbReference type="Pfam" id="PF06048">
    <property type="entry name" value="DUF927"/>
    <property type="match status" value="1"/>
</dbReference>
<gene>
    <name evidence="4" type="ORF">EYF88_15955</name>
    <name evidence="3" type="ORF">SAMN06265378_1162</name>
</gene>
<dbReference type="OrthoDB" id="784829at2"/>
<dbReference type="EMBL" id="FZNM01000016">
    <property type="protein sequence ID" value="SNR67450.1"/>
    <property type="molecule type" value="Genomic_DNA"/>
</dbReference>
<evidence type="ECO:0000313" key="4">
    <source>
        <dbReference type="EMBL" id="TBN47005.1"/>
    </source>
</evidence>
<name>A0A238Y8U6_9RHOB</name>
<feature type="compositionally biased region" description="Basic and acidic residues" evidence="1">
    <location>
        <begin position="1"/>
        <end position="15"/>
    </location>
</feature>
<sequence length="290" mass="31000">MDDRFLEGDQQDGKPVDNPLISADSATSRLARHPPPACIPKEKAESDGDKNDARHALAARIQATLPGNLDVDADKETIHFFSSPKPVCGLILPVLTLRRPATGDGYAILFEFLDLSGQLKSTFCDMAELASGSGFARRLTGLGFPIHVSPKEFLELLRTWTARPQPPLGWRLDRAGWVSLPECDRVFVQPDGRVVAKDVDAVPNLALLHASPLPRAGSLPGWSSGVAAYAQGNPLLMVALSASFAGPLLDLAEMETVGLNFYGGPGSGKSLLLQSAQSVWNSPVLISTQN</sequence>
<evidence type="ECO:0000313" key="5">
    <source>
        <dbReference type="Proteomes" id="UP000198409"/>
    </source>
</evidence>
<reference evidence="4 6" key="3">
    <citation type="submission" date="2019-02" db="EMBL/GenBank/DDBJ databases">
        <authorList>
            <person name="Zhang G."/>
        </authorList>
    </citation>
    <scope>NUCLEOTIDE SEQUENCE [LARGE SCALE GENOMIC DNA]</scope>
    <source>
        <strain evidence="4 6">CMB17</strain>
    </source>
</reference>
<reference evidence="5" key="2">
    <citation type="submission" date="2017-06" db="EMBL/GenBank/DDBJ databases">
        <authorList>
            <person name="Varghese N."/>
            <person name="Submissions S."/>
        </authorList>
    </citation>
    <scope>NUCLEOTIDE SEQUENCE [LARGE SCALE GENOMIC DNA]</scope>
    <source>
        <strain evidence="5">DSM 26170</strain>
    </source>
</reference>
<dbReference type="Proteomes" id="UP000198409">
    <property type="component" value="Unassembled WGS sequence"/>
</dbReference>
<feature type="region of interest" description="Disordered" evidence="1">
    <location>
        <begin position="1"/>
        <end position="52"/>
    </location>
</feature>
<keyword evidence="6" id="KW-1185">Reference proteome</keyword>
<dbReference type="InterPro" id="IPR009270">
    <property type="entry name" value="DUF927"/>
</dbReference>
<feature type="compositionally biased region" description="Basic and acidic residues" evidence="1">
    <location>
        <begin position="40"/>
        <end position="52"/>
    </location>
</feature>
<evidence type="ECO:0000313" key="6">
    <source>
        <dbReference type="Proteomes" id="UP000292859"/>
    </source>
</evidence>
<evidence type="ECO:0000256" key="1">
    <source>
        <dbReference type="SAM" id="MobiDB-lite"/>
    </source>
</evidence>